<dbReference type="InterPro" id="IPR050342">
    <property type="entry name" value="HMGB"/>
</dbReference>
<gene>
    <name evidence="7" type="ORF">Glove_126g7</name>
</gene>
<accession>A0A397J2W9</accession>
<evidence type="ECO:0000256" key="4">
    <source>
        <dbReference type="PROSITE-ProRule" id="PRU00267"/>
    </source>
</evidence>
<keyword evidence="2 4" id="KW-0539">Nucleus</keyword>
<dbReference type="InterPro" id="IPR009071">
    <property type="entry name" value="HMG_box_dom"/>
</dbReference>
<dbReference type="InterPro" id="IPR036910">
    <property type="entry name" value="HMG_box_dom_sf"/>
</dbReference>
<keyword evidence="1 4" id="KW-0238">DNA-binding</keyword>
<name>A0A397J2W9_9GLOM</name>
<dbReference type="PANTHER" id="PTHR48112">
    <property type="entry name" value="HIGH MOBILITY GROUP PROTEIN DSP1"/>
    <property type="match status" value="1"/>
</dbReference>
<keyword evidence="8" id="KW-1185">Reference proteome</keyword>
<evidence type="ECO:0000256" key="1">
    <source>
        <dbReference type="ARBA" id="ARBA00023125"/>
    </source>
</evidence>
<organism evidence="7 8">
    <name type="scientific">Diversispora epigaea</name>
    <dbReference type="NCBI Taxonomy" id="1348612"/>
    <lineage>
        <taxon>Eukaryota</taxon>
        <taxon>Fungi</taxon>
        <taxon>Fungi incertae sedis</taxon>
        <taxon>Mucoromycota</taxon>
        <taxon>Glomeromycotina</taxon>
        <taxon>Glomeromycetes</taxon>
        <taxon>Diversisporales</taxon>
        <taxon>Diversisporaceae</taxon>
        <taxon>Diversispora</taxon>
    </lineage>
</organism>
<comment type="similarity">
    <text evidence="3">Belongs to the NHP6 family.</text>
</comment>
<comment type="caution">
    <text evidence="7">The sequence shown here is derived from an EMBL/GenBank/DDBJ whole genome shotgun (WGS) entry which is preliminary data.</text>
</comment>
<feature type="domain" description="HMG box" evidence="6">
    <location>
        <begin position="46"/>
        <end position="114"/>
    </location>
</feature>
<dbReference type="SMART" id="SM00398">
    <property type="entry name" value="HMG"/>
    <property type="match status" value="1"/>
</dbReference>
<dbReference type="Pfam" id="PF00505">
    <property type="entry name" value="HMG_box"/>
    <property type="match status" value="1"/>
</dbReference>
<evidence type="ECO:0000313" key="7">
    <source>
        <dbReference type="EMBL" id="RHZ81048.1"/>
    </source>
</evidence>
<dbReference type="PROSITE" id="PS50118">
    <property type="entry name" value="HMG_BOX_2"/>
    <property type="match status" value="1"/>
</dbReference>
<feature type="region of interest" description="Disordered" evidence="5">
    <location>
        <begin position="1"/>
        <end position="51"/>
    </location>
</feature>
<sequence>MPKSKKSNTKVDRPTRQKRQKGEGEGGSETIKKEIKNRKEKDSSEPKRNLSAYIYFSRDYREKTKAEHPNATFADIGKLLGERWRNMSENEKIPYKELAARDKKRYENEKAAQETTVA</sequence>
<dbReference type="SUPFAM" id="SSF47095">
    <property type="entry name" value="HMG-box"/>
    <property type="match status" value="1"/>
</dbReference>
<reference evidence="7 8" key="1">
    <citation type="submission" date="2018-08" db="EMBL/GenBank/DDBJ databases">
        <title>Genome and evolution of the arbuscular mycorrhizal fungus Diversispora epigaea (formerly Glomus versiforme) and its bacterial endosymbionts.</title>
        <authorList>
            <person name="Sun X."/>
            <person name="Fei Z."/>
            <person name="Harrison M."/>
        </authorList>
    </citation>
    <scope>NUCLEOTIDE SEQUENCE [LARGE SCALE GENOMIC DNA]</scope>
    <source>
        <strain evidence="7 8">IT104</strain>
    </source>
</reference>
<dbReference type="AlphaFoldDB" id="A0A397J2W9"/>
<dbReference type="GO" id="GO:0003677">
    <property type="term" value="F:DNA binding"/>
    <property type="evidence" value="ECO:0007669"/>
    <property type="project" value="UniProtKB-UniRule"/>
</dbReference>
<protein>
    <recommendedName>
        <fullName evidence="6">HMG box domain-containing protein</fullName>
    </recommendedName>
</protein>
<dbReference type="OrthoDB" id="1919336at2759"/>
<evidence type="ECO:0000256" key="5">
    <source>
        <dbReference type="SAM" id="MobiDB-lite"/>
    </source>
</evidence>
<dbReference type="PRINTS" id="PR00886">
    <property type="entry name" value="HIGHMOBLTY12"/>
</dbReference>
<evidence type="ECO:0000259" key="6">
    <source>
        <dbReference type="PROSITE" id="PS50118"/>
    </source>
</evidence>
<dbReference type="Proteomes" id="UP000266861">
    <property type="component" value="Unassembled WGS sequence"/>
</dbReference>
<dbReference type="Gene3D" id="1.10.30.10">
    <property type="entry name" value="High mobility group box domain"/>
    <property type="match status" value="1"/>
</dbReference>
<dbReference type="PANTHER" id="PTHR48112:SF22">
    <property type="entry name" value="MITOCHONDRIAL TRANSCRIPTION FACTOR A, ISOFORM B"/>
    <property type="match status" value="1"/>
</dbReference>
<dbReference type="FunFam" id="1.10.30.10:FF:000016">
    <property type="entry name" value="FACT complex subunit SSRP1"/>
    <property type="match status" value="1"/>
</dbReference>
<dbReference type="STRING" id="1348612.A0A397J2W9"/>
<proteinExistence type="inferred from homology"/>
<evidence type="ECO:0000256" key="3">
    <source>
        <dbReference type="ARBA" id="ARBA00043963"/>
    </source>
</evidence>
<evidence type="ECO:0000313" key="8">
    <source>
        <dbReference type="Proteomes" id="UP000266861"/>
    </source>
</evidence>
<dbReference type="EMBL" id="PQFF01000117">
    <property type="protein sequence ID" value="RHZ81048.1"/>
    <property type="molecule type" value="Genomic_DNA"/>
</dbReference>
<feature type="compositionally biased region" description="Basic and acidic residues" evidence="5">
    <location>
        <begin position="9"/>
        <end position="48"/>
    </location>
</feature>
<evidence type="ECO:0000256" key="2">
    <source>
        <dbReference type="ARBA" id="ARBA00023242"/>
    </source>
</evidence>
<feature type="DNA-binding region" description="HMG box" evidence="4">
    <location>
        <begin position="46"/>
        <end position="114"/>
    </location>
</feature>
<dbReference type="GO" id="GO:0005634">
    <property type="term" value="C:nucleus"/>
    <property type="evidence" value="ECO:0007669"/>
    <property type="project" value="UniProtKB-UniRule"/>
</dbReference>